<dbReference type="Pfam" id="PF01966">
    <property type="entry name" value="HD"/>
    <property type="match status" value="1"/>
</dbReference>
<dbReference type="SUPFAM" id="SSF55781">
    <property type="entry name" value="GAF domain-like"/>
    <property type="match status" value="1"/>
</dbReference>
<protein>
    <submittedName>
        <fullName evidence="2">HD domain-containing protein</fullName>
    </submittedName>
</protein>
<dbReference type="Gene3D" id="3.30.450.40">
    <property type="match status" value="1"/>
</dbReference>
<dbReference type="Pfam" id="PF13487">
    <property type="entry name" value="HD_5"/>
    <property type="match status" value="1"/>
</dbReference>
<comment type="caution">
    <text evidence="2">The sequence shown here is derived from an EMBL/GenBank/DDBJ whole genome shotgun (WGS) entry which is preliminary data.</text>
</comment>
<dbReference type="PANTHER" id="PTHR43155">
    <property type="entry name" value="CYCLIC DI-GMP PHOSPHODIESTERASE PA4108-RELATED"/>
    <property type="match status" value="1"/>
</dbReference>
<feature type="domain" description="HD-GYP" evidence="1">
    <location>
        <begin position="494"/>
        <end position="695"/>
    </location>
</feature>
<dbReference type="PANTHER" id="PTHR43155:SF2">
    <property type="entry name" value="CYCLIC DI-GMP PHOSPHODIESTERASE PA4108"/>
    <property type="match status" value="1"/>
</dbReference>
<dbReference type="CDD" id="cd00077">
    <property type="entry name" value="HDc"/>
    <property type="match status" value="2"/>
</dbReference>
<dbReference type="PROSITE" id="PS51832">
    <property type="entry name" value="HD_GYP"/>
    <property type="match status" value="1"/>
</dbReference>
<evidence type="ECO:0000259" key="1">
    <source>
        <dbReference type="PROSITE" id="PS51832"/>
    </source>
</evidence>
<evidence type="ECO:0000313" key="3">
    <source>
        <dbReference type="Proteomes" id="UP000253934"/>
    </source>
</evidence>
<dbReference type="Gene3D" id="1.10.3210.10">
    <property type="entry name" value="Hypothetical protein af1432"/>
    <property type="match status" value="2"/>
</dbReference>
<accession>A0A369KR35</accession>
<dbReference type="SUPFAM" id="SSF109604">
    <property type="entry name" value="HD-domain/PDEase-like"/>
    <property type="match status" value="2"/>
</dbReference>
<dbReference type="AlphaFoldDB" id="A0A369KR35"/>
<dbReference type="InterPro" id="IPR003607">
    <property type="entry name" value="HD/PDEase_dom"/>
</dbReference>
<proteinExistence type="predicted"/>
<dbReference type="InterPro" id="IPR006674">
    <property type="entry name" value="HD_domain"/>
</dbReference>
<gene>
    <name evidence="2" type="ORF">DCC88_01710</name>
</gene>
<reference evidence="2" key="1">
    <citation type="submission" date="2018-04" db="EMBL/GenBank/DDBJ databases">
        <title>Draft genome sequence of the Candidatus Spirobacillus cienkowskii, a pathogen of freshwater Daphnia species, reconstructed from hemolymph metagenomic reads.</title>
        <authorList>
            <person name="Bresciani L."/>
            <person name="Lemos L.N."/>
            <person name="Wale N."/>
            <person name="Lin J.Y."/>
            <person name="Fernandes G.R."/>
            <person name="Duffy M.A."/>
            <person name="Rodrigues J.M."/>
        </authorList>
    </citation>
    <scope>NUCLEOTIDE SEQUENCE [LARGE SCALE GENOMIC DNA]</scope>
    <source>
        <strain evidence="2">Binning01</strain>
    </source>
</reference>
<keyword evidence="3" id="KW-1185">Reference proteome</keyword>
<dbReference type="Proteomes" id="UP000253934">
    <property type="component" value="Unassembled WGS sequence"/>
</dbReference>
<dbReference type="EMBL" id="QOVW01000009">
    <property type="protein sequence ID" value="RDB37091.1"/>
    <property type="molecule type" value="Genomic_DNA"/>
</dbReference>
<dbReference type="InterPro" id="IPR029016">
    <property type="entry name" value="GAF-like_dom_sf"/>
</dbReference>
<dbReference type="InterPro" id="IPR037522">
    <property type="entry name" value="HD_GYP_dom"/>
</dbReference>
<sequence>MGVLRVPLLPYRKIDILLFYKTVDYLVKDFSTKDLSVTFKSVNIDNELSEKISNPEKLKILVMTPQQYIYNKKNITKYIEFGTNTKHIGIFLIEDPFDIPTIKLRKKTYSLYENEKIIKYLKSPYSKKIFYEELKETIYNLFLHSSYQYLSTFSMLREIESTAMKDISKAITNKNFFAEDFLGLVLKKSMEITYADAGFIFKKENSIDTNSNKKLSTINLLNKSIKFTQKNKILNRQKIHLKKNCLDSDRSKIAKFIVEEKTSISWVGEENIDSTNNLVKKFSQLPEIMFDQKTYKIKSYCALPIMFPSGEIEGFILLINKRVDKEILLDNKTDIDNYVTKFYSHDLDLLESIANQSAIALEHTKLINDLKNVFESFTAASIIAIESRDPTTKGHSERVATLTVGLAEAVNKTHSGIYAGLEFSKIQVEEIRYASLLHDFGKIGVREHILNKEKKLFPHELERIKSRLSAITDKLHINILESYINKLMIKNESPQQVDLDKIKKEINETANKLGKFWEIILDVNEPSVLSQEFFEKISEMAATKIIVGQESLPILTPKEIEVLSIKRGSLSDSERREIESHVTHSYNFLIQIPWSIDLKDIPEIVYSHHERLDGSGYPRSLKGKNIPVQARMMAITDIFDALVARDRPYKKAIPYDRAFNILEAEVRNGKLDGELFKIFLEAKVGDLIIDQNLPPKTSSVA</sequence>
<name>A0A369KR35_9BACT</name>
<evidence type="ECO:0000313" key="2">
    <source>
        <dbReference type="EMBL" id="RDB37091.1"/>
    </source>
</evidence>
<organism evidence="2 3">
    <name type="scientific">Spirobacillus cienkowskii</name>
    <dbReference type="NCBI Taxonomy" id="495820"/>
    <lineage>
        <taxon>Bacteria</taxon>
        <taxon>Pseudomonadati</taxon>
        <taxon>Bdellovibrionota</taxon>
        <taxon>Oligoflexia</taxon>
        <taxon>Silvanigrellales</taxon>
        <taxon>Spirobacillus</taxon>
    </lineage>
</organism>
<dbReference type="SMART" id="SM00471">
    <property type="entry name" value="HDc"/>
    <property type="match status" value="1"/>
</dbReference>